<reference evidence="1" key="1">
    <citation type="submission" date="2023-12" db="EMBL/GenBank/DDBJ databases">
        <title>Dolosigranulum savutii sp. nov. isolated from human upper respiratory samples collected in Botswana.</title>
        <authorList>
            <person name="Kelly M.S."/>
        </authorList>
    </citation>
    <scope>NUCLEOTIDE SEQUENCE</scope>
    <source>
        <strain evidence="1">MSK211</strain>
    </source>
</reference>
<dbReference type="EMBL" id="CP142436">
    <property type="protein sequence ID" value="XBC51713.1"/>
    <property type="molecule type" value="Genomic_DNA"/>
</dbReference>
<evidence type="ECO:0000313" key="1">
    <source>
        <dbReference type="EMBL" id="XBC51713.1"/>
    </source>
</evidence>
<dbReference type="RefSeq" id="WP_347299199.1">
    <property type="nucleotide sequence ID" value="NZ_CP142436.1"/>
</dbReference>
<name>A0AB74U849_9LACT</name>
<protein>
    <submittedName>
        <fullName evidence="1">Uncharacterized protein</fullName>
    </submittedName>
</protein>
<gene>
    <name evidence="1" type="ORF">VUQ07_01140</name>
</gene>
<accession>A0AB74U849</accession>
<dbReference type="AlphaFoldDB" id="A0AB74U849"/>
<proteinExistence type="predicted"/>
<sequence>MEMPMKYTNHEVKKIKNSHLMIVSCGVCKEELIIYQKVGTGQLLKLFVERIIACEMGIGHSDQLTCPECQNVMGHKVTIDGKLAYKMARSRYNTRIKHR</sequence>
<organism evidence="1">
    <name type="scientific">Dolosigranulum savutiense</name>
    <dbReference type="NCBI Taxonomy" id="3110288"/>
    <lineage>
        <taxon>Bacteria</taxon>
        <taxon>Bacillati</taxon>
        <taxon>Bacillota</taxon>
        <taxon>Bacilli</taxon>
        <taxon>Lactobacillales</taxon>
        <taxon>Carnobacteriaceae</taxon>
        <taxon>Dolosigranulum</taxon>
    </lineage>
</organism>